<feature type="region of interest" description="Disordered" evidence="1">
    <location>
        <begin position="325"/>
        <end position="356"/>
    </location>
</feature>
<proteinExistence type="predicted"/>
<dbReference type="Gene3D" id="3.40.50.1820">
    <property type="entry name" value="alpha/beta hydrolase"/>
    <property type="match status" value="1"/>
</dbReference>
<protein>
    <recommendedName>
        <fullName evidence="2">Serine aminopeptidase S33 domain-containing protein</fullName>
    </recommendedName>
</protein>
<dbReference type="PANTHER" id="PTHR43358">
    <property type="entry name" value="ALPHA/BETA-HYDROLASE"/>
    <property type="match status" value="1"/>
</dbReference>
<feature type="domain" description="Serine aminopeptidase S33" evidence="2">
    <location>
        <begin position="80"/>
        <end position="201"/>
    </location>
</feature>
<dbReference type="AlphaFoldDB" id="A0AAW2ZQE4"/>
<dbReference type="SUPFAM" id="SSF53474">
    <property type="entry name" value="alpha/beta-Hydrolases"/>
    <property type="match status" value="1"/>
</dbReference>
<sequence length="458" mass="51380">MNALRISNLSHLWDDVCNLIIRPQRCVYEPSVALGPRLFTLGNKIFERKDFDISNKRGLKLQCSHYQPIETQRAAEKLPCVIYCHGNCGSRCDALDAVQVLLPYNITVLAFDFSGSGMSEGDYVSLGFFEQQDVHAVVEYLWASKRVSRVGLWGRSMGAATSIMYSSMDTSIAGIVVDSPFVSLEELIQELVLSNQAWVPRKLIKVGVGVMKRSIQSRAGFNIRENCPIEKASKCFVPCLFAHAEGDDFIRIHHSEKLYEAYSGDKNLIRFEGDHNSERPDFFYDSVCIFFYNTLISNDPNLDNVQSQPKGSVAHTMGVGVETAKGKAMAEEDSSSGVSEPEGEELVIDPTTSKGRKQRELLGVGVDESIGTLPQSPHSEQMHIPSHNSLVDHHDPEEQKLEEEYLMRALIESVKDEMKVCKEDESEVLRNRLQELKQQALSQGIILQDEKDGIYPHF</sequence>
<dbReference type="InterPro" id="IPR052920">
    <property type="entry name" value="DNA-binding_regulatory"/>
</dbReference>
<keyword evidence="4" id="KW-1185">Reference proteome</keyword>
<comment type="caution">
    <text evidence="3">The sequence shown here is derived from an EMBL/GenBank/DDBJ whole genome shotgun (WGS) entry which is preliminary data.</text>
</comment>
<evidence type="ECO:0000259" key="2">
    <source>
        <dbReference type="Pfam" id="PF12146"/>
    </source>
</evidence>
<evidence type="ECO:0000256" key="1">
    <source>
        <dbReference type="SAM" id="MobiDB-lite"/>
    </source>
</evidence>
<dbReference type="InterPro" id="IPR022742">
    <property type="entry name" value="Hydrolase_4"/>
</dbReference>
<reference evidence="3 4" key="1">
    <citation type="submission" date="2024-03" db="EMBL/GenBank/DDBJ databases">
        <title>The Acrasis kona genome and developmental transcriptomes reveal deep origins of eukaryotic multicellular pathways.</title>
        <authorList>
            <person name="Sheikh S."/>
            <person name="Fu C.-J."/>
            <person name="Brown M.W."/>
            <person name="Baldauf S.L."/>
        </authorList>
    </citation>
    <scope>NUCLEOTIDE SEQUENCE [LARGE SCALE GENOMIC DNA]</scope>
    <source>
        <strain evidence="3 4">ATCC MYA-3509</strain>
    </source>
</reference>
<dbReference type="EMBL" id="JAOPGA020001738">
    <property type="protein sequence ID" value="KAL0490956.1"/>
    <property type="molecule type" value="Genomic_DNA"/>
</dbReference>
<dbReference type="InterPro" id="IPR029058">
    <property type="entry name" value="AB_hydrolase_fold"/>
</dbReference>
<gene>
    <name evidence="3" type="ORF">AKO1_009774</name>
</gene>
<evidence type="ECO:0000313" key="3">
    <source>
        <dbReference type="EMBL" id="KAL0490956.1"/>
    </source>
</evidence>
<accession>A0AAW2ZQE4</accession>
<name>A0AAW2ZQE4_9EUKA</name>
<dbReference type="Pfam" id="PF12146">
    <property type="entry name" value="Hydrolase_4"/>
    <property type="match status" value="1"/>
</dbReference>
<dbReference type="PANTHER" id="PTHR43358:SF4">
    <property type="entry name" value="ALPHA_BETA HYDROLASE FOLD-1 DOMAIN-CONTAINING PROTEIN"/>
    <property type="match status" value="1"/>
</dbReference>
<evidence type="ECO:0000313" key="4">
    <source>
        <dbReference type="Proteomes" id="UP001431209"/>
    </source>
</evidence>
<dbReference type="Proteomes" id="UP001431209">
    <property type="component" value="Unassembled WGS sequence"/>
</dbReference>
<organism evidence="3 4">
    <name type="scientific">Acrasis kona</name>
    <dbReference type="NCBI Taxonomy" id="1008807"/>
    <lineage>
        <taxon>Eukaryota</taxon>
        <taxon>Discoba</taxon>
        <taxon>Heterolobosea</taxon>
        <taxon>Tetramitia</taxon>
        <taxon>Eutetramitia</taxon>
        <taxon>Acrasidae</taxon>
        <taxon>Acrasis</taxon>
    </lineage>
</organism>